<comment type="caution">
    <text evidence="1">The sequence shown here is derived from an EMBL/GenBank/DDBJ whole genome shotgun (WGS) entry which is preliminary data.</text>
</comment>
<reference evidence="1 2" key="1">
    <citation type="submission" date="2019-03" db="EMBL/GenBank/DDBJ databases">
        <title>First draft genome of Liparis tanakae, snailfish: a comprehensive survey of snailfish specific genes.</title>
        <authorList>
            <person name="Kim W."/>
            <person name="Song I."/>
            <person name="Jeong J.-H."/>
            <person name="Kim D."/>
            <person name="Kim S."/>
            <person name="Ryu S."/>
            <person name="Song J.Y."/>
            <person name="Lee S.K."/>
        </authorList>
    </citation>
    <scope>NUCLEOTIDE SEQUENCE [LARGE SCALE GENOMIC DNA]</scope>
    <source>
        <tissue evidence="1">Muscle</tissue>
    </source>
</reference>
<dbReference type="EMBL" id="SRLO01000170">
    <property type="protein sequence ID" value="TNN69900.1"/>
    <property type="molecule type" value="Genomic_DNA"/>
</dbReference>
<gene>
    <name evidence="1" type="ORF">EYF80_019968</name>
</gene>
<evidence type="ECO:0000313" key="1">
    <source>
        <dbReference type="EMBL" id="TNN69900.1"/>
    </source>
</evidence>
<keyword evidence="2" id="KW-1185">Reference proteome</keyword>
<dbReference type="Proteomes" id="UP000314294">
    <property type="component" value="Unassembled WGS sequence"/>
</dbReference>
<organism evidence="1 2">
    <name type="scientific">Liparis tanakae</name>
    <name type="common">Tanaka's snailfish</name>
    <dbReference type="NCBI Taxonomy" id="230148"/>
    <lineage>
        <taxon>Eukaryota</taxon>
        <taxon>Metazoa</taxon>
        <taxon>Chordata</taxon>
        <taxon>Craniata</taxon>
        <taxon>Vertebrata</taxon>
        <taxon>Euteleostomi</taxon>
        <taxon>Actinopterygii</taxon>
        <taxon>Neopterygii</taxon>
        <taxon>Teleostei</taxon>
        <taxon>Neoteleostei</taxon>
        <taxon>Acanthomorphata</taxon>
        <taxon>Eupercaria</taxon>
        <taxon>Perciformes</taxon>
        <taxon>Cottioidei</taxon>
        <taxon>Cottales</taxon>
        <taxon>Liparidae</taxon>
        <taxon>Liparis</taxon>
    </lineage>
</organism>
<name>A0A4Z2HWD3_9TELE</name>
<sequence>MRMEETDWPERERHTQIAHASHLLRGSVQLLLLGSDLLVQFPDERVFVLDLIVLQLLLLLQTLHGRVHVLGAERGTQTRITQKRRTGADHLAGRLGEAEVLRAAIESITTSKRVFIVSILDSFSFSSALTQNQSTFTSSSRSFMAFCISSFLFSKDSMLPVLLYSRSLIRLTSIFMTLCSTMLS</sequence>
<accession>A0A4Z2HWD3</accession>
<dbReference type="AlphaFoldDB" id="A0A4Z2HWD3"/>
<protein>
    <submittedName>
        <fullName evidence="1">Uncharacterized protein</fullName>
    </submittedName>
</protein>
<evidence type="ECO:0000313" key="2">
    <source>
        <dbReference type="Proteomes" id="UP000314294"/>
    </source>
</evidence>
<proteinExistence type="predicted"/>